<dbReference type="InterPro" id="IPR001268">
    <property type="entry name" value="NADH_UbQ_OxRdtase_30kDa_su"/>
</dbReference>
<dbReference type="PROSITE" id="PS00542">
    <property type="entry name" value="COMPLEX1_30K"/>
    <property type="match status" value="1"/>
</dbReference>
<dbReference type="NCBIfam" id="NF004733">
    <property type="entry name" value="PRK06074.1-5"/>
    <property type="match status" value="1"/>
</dbReference>
<accession>E9P6C1</accession>
<evidence type="ECO:0000256" key="3">
    <source>
        <dbReference type="RuleBase" id="RU003456"/>
    </source>
</evidence>
<dbReference type="InterPro" id="IPR020396">
    <property type="entry name" value="NADH_UbQ_OxRdtase_CS"/>
</dbReference>
<keyword evidence="3" id="KW-1278">Translocase</keyword>
<dbReference type="NCBIfam" id="TIGR01961">
    <property type="entry name" value="NuoC_fam"/>
    <property type="match status" value="1"/>
</dbReference>
<proteinExistence type="inferred from homology"/>
<dbReference type="GO" id="GO:0008137">
    <property type="term" value="F:NADH dehydrogenase (ubiquinone) activity"/>
    <property type="evidence" value="ECO:0007669"/>
    <property type="project" value="InterPro"/>
</dbReference>
<evidence type="ECO:0000256" key="1">
    <source>
        <dbReference type="ARBA" id="ARBA00007569"/>
    </source>
</evidence>
<dbReference type="InterPro" id="IPR037232">
    <property type="entry name" value="NADH_quin_OxRdtase_su_C/D-like"/>
</dbReference>
<gene>
    <name evidence="5" type="primary">nad9</name>
</gene>
<name>E9P6C1_9EUKA</name>
<keyword evidence="2 3" id="KW-0813">Transport</keyword>
<evidence type="ECO:0000259" key="4">
    <source>
        <dbReference type="Pfam" id="PF00329"/>
    </source>
</evidence>
<dbReference type="Pfam" id="PF00329">
    <property type="entry name" value="Complex1_30kDa"/>
    <property type="match status" value="1"/>
</dbReference>
<dbReference type="RefSeq" id="YP_004222733.1">
    <property type="nucleotide sequence ID" value="NC_015117.1"/>
</dbReference>
<dbReference type="EMBL" id="HQ908425">
    <property type="protein sequence ID" value="ADW83105.1"/>
    <property type="molecule type" value="Genomic_DNA"/>
</dbReference>
<evidence type="ECO:0000256" key="2">
    <source>
        <dbReference type="ARBA" id="ARBA00022448"/>
    </source>
</evidence>
<dbReference type="PANTHER" id="PTHR10884">
    <property type="entry name" value="NADH DEHYDROGENASE UBIQUINONE IRON-SULFUR PROTEIN 3"/>
    <property type="match status" value="1"/>
</dbReference>
<organism evidence="5">
    <name type="scientific">Glaucocystis nostochinearum</name>
    <dbReference type="NCBI Taxonomy" id="38271"/>
    <lineage>
        <taxon>Eukaryota</taxon>
        <taxon>Glaucocystophyceae</taxon>
        <taxon>Glaucocystales</taxon>
        <taxon>Glaucocystaceae</taxon>
        <taxon>Glaucocystis</taxon>
    </lineage>
</organism>
<keyword evidence="5" id="KW-0496">Mitochondrion</keyword>
<keyword evidence="3" id="KW-0520">NAD</keyword>
<dbReference type="HAMAP" id="MF_01357">
    <property type="entry name" value="NDH1_NuoC"/>
    <property type="match status" value="1"/>
</dbReference>
<dbReference type="AlphaFoldDB" id="E9P6C1"/>
<keyword evidence="5" id="KW-0560">Oxidoreductase</keyword>
<dbReference type="PANTHER" id="PTHR10884:SF14">
    <property type="entry name" value="NADH DEHYDROGENASE [UBIQUINONE] IRON-SULFUR PROTEIN 3, MITOCHONDRIAL"/>
    <property type="match status" value="1"/>
</dbReference>
<dbReference type="SUPFAM" id="SSF143243">
    <property type="entry name" value="Nqo5-like"/>
    <property type="match status" value="1"/>
</dbReference>
<reference evidence="5" key="1">
    <citation type="submission" date="2011-01" db="EMBL/GenBank/DDBJ databases">
        <authorList>
            <person name="Lang B.F."/>
            <person name="Burger G.B."/>
        </authorList>
    </citation>
    <scope>NUCLEOTIDE SEQUENCE</scope>
    <source>
        <strain evidence="5">UTEX 64</strain>
    </source>
</reference>
<dbReference type="InterPro" id="IPR010218">
    <property type="entry name" value="NADH_DH_suC"/>
</dbReference>
<dbReference type="Gene3D" id="3.30.460.80">
    <property type="entry name" value="NADH:ubiquinone oxidoreductase, 30kDa subunit"/>
    <property type="match status" value="1"/>
</dbReference>
<feature type="domain" description="NADH:ubiquinone oxidoreductase 30kDa subunit" evidence="4">
    <location>
        <begin position="38"/>
        <end position="158"/>
    </location>
</feature>
<dbReference type="GeneID" id="10210841"/>
<sequence length="196" mass="23577">MNENINIITLENYGKSLFSIMPKFIQNVEIIYNELIITTNSKYLFQLVYFLKNYSHAQYKLLSDIAGVDFLENKKRFLVSYQFLSILFNTRIRVKAYVSEFEAIESIVPLHPSANWYEREVWDLYGVFFINHPDLRRILTDYGFEGHPLRKDFPLSGYTEVRYDDSLKQVVCEPLEITQEFRNFDFWSYWDREKII</sequence>
<geneLocation type="mitochondrion" evidence="5"/>
<evidence type="ECO:0000313" key="5">
    <source>
        <dbReference type="EMBL" id="ADW83105.1"/>
    </source>
</evidence>
<comment type="similarity">
    <text evidence="1 3">Belongs to the complex I 30 kDa subunit family.</text>
</comment>
<protein>
    <submittedName>
        <fullName evidence="5">NADH dehydrogenase subunit 9</fullName>
        <ecNumber evidence="5">1.6.5.3</ecNumber>
    </submittedName>
</protein>
<dbReference type="EC" id="1.6.5.3" evidence="5"/>
<dbReference type="GO" id="GO:0016651">
    <property type="term" value="F:oxidoreductase activity, acting on NAD(P)H"/>
    <property type="evidence" value="ECO:0007669"/>
    <property type="project" value="InterPro"/>
</dbReference>